<accession>A0ABP0C7S6</accession>
<organism evidence="2 3">
    <name type="scientific">Sporothrix bragantina</name>
    <dbReference type="NCBI Taxonomy" id="671064"/>
    <lineage>
        <taxon>Eukaryota</taxon>
        <taxon>Fungi</taxon>
        <taxon>Dikarya</taxon>
        <taxon>Ascomycota</taxon>
        <taxon>Pezizomycotina</taxon>
        <taxon>Sordariomycetes</taxon>
        <taxon>Sordariomycetidae</taxon>
        <taxon>Ophiostomatales</taxon>
        <taxon>Ophiostomataceae</taxon>
        <taxon>Sporothrix</taxon>
    </lineage>
</organism>
<feature type="domain" description="DUF6546" evidence="1">
    <location>
        <begin position="34"/>
        <end position="165"/>
    </location>
</feature>
<protein>
    <recommendedName>
        <fullName evidence="1">DUF6546 domain-containing protein</fullName>
    </recommendedName>
</protein>
<dbReference type="EMBL" id="CAWUHC010000065">
    <property type="protein sequence ID" value="CAK7227309.1"/>
    <property type="molecule type" value="Genomic_DNA"/>
</dbReference>
<gene>
    <name evidence="2" type="ORF">SBRCBS47491_006525</name>
</gene>
<dbReference type="Proteomes" id="UP001642406">
    <property type="component" value="Unassembled WGS sequence"/>
</dbReference>
<keyword evidence="3" id="KW-1185">Reference proteome</keyword>
<evidence type="ECO:0000313" key="2">
    <source>
        <dbReference type="EMBL" id="CAK7227309.1"/>
    </source>
</evidence>
<proteinExistence type="predicted"/>
<evidence type="ECO:0000259" key="1">
    <source>
        <dbReference type="Pfam" id="PF20183"/>
    </source>
</evidence>
<name>A0ABP0C7S6_9PEZI</name>
<evidence type="ECO:0000313" key="3">
    <source>
        <dbReference type="Proteomes" id="UP001642406"/>
    </source>
</evidence>
<comment type="caution">
    <text evidence="2">The sequence shown here is derived from an EMBL/GenBank/DDBJ whole genome shotgun (WGS) entry which is preliminary data.</text>
</comment>
<sequence>MMSTQIDAAVSFEWRQFFECRTFQAVALFSEDVQLFCDAVQRHPRRLEYIRRLRLTVLPEYDCSQCQTDKDMGAVKPRLLAESSRKSHLEAINVAYLVEAGDVFAAAASLSSTTKMWPRLRTLVLTSSTLIPTSSDAAIEVLLLAAAAVTSWMPQLRQLELWYAIDMHVDRGACLRRRNIRRAQVLADHAAARRLRESAARVVTPPAETTELLTAAETAVGAANATRQAREALNEAKEIVADGGDLFTPRPAVEDAQAAAKRASEAASCPRLSADWAGSLAPRAKPKISAEEAAGAARDAADEAHRVVDEAKDLRADVLQSQQ</sequence>
<dbReference type="Pfam" id="PF20183">
    <property type="entry name" value="DUF6546"/>
    <property type="match status" value="1"/>
</dbReference>
<dbReference type="InterPro" id="IPR046676">
    <property type="entry name" value="DUF6546"/>
</dbReference>
<reference evidence="2 3" key="1">
    <citation type="submission" date="2024-01" db="EMBL/GenBank/DDBJ databases">
        <authorList>
            <person name="Allen C."/>
            <person name="Tagirdzhanova G."/>
        </authorList>
    </citation>
    <scope>NUCLEOTIDE SEQUENCE [LARGE SCALE GENOMIC DNA]</scope>
</reference>